<sequence>MSVRPAAVAALFYPGDAQELSSAVDTFLAAAASQASAIGAWPRAVIVPHAGYIYSGQTAAYAYQAIRGASFSRVALFGPAHRVGFYGMAVPEADKFETPLGAIPINREGLREALNHPDVQSSDLAQAQEHSLEVQLPFLQSVLGHFELLPVCVGMVDPEAVAEVMSLFLEDPDTLVVISSDLSHFHDYESARAIDHATVNSILSMHGPIGHEQACGATGINALLLLAEKQGLVPRLLDYRNSGDTAGDKLRVVGYASIAWFDQECLNE</sequence>
<dbReference type="InterPro" id="IPR002737">
    <property type="entry name" value="MEMO1_fam"/>
</dbReference>
<keyword evidence="4" id="KW-1185">Reference proteome</keyword>
<protein>
    <recommendedName>
        <fullName evidence="2">MEMO1 family protein Ga0123462_0375</fullName>
    </recommendedName>
</protein>
<dbReference type="Proteomes" id="UP000231637">
    <property type="component" value="Chromosome"/>
</dbReference>
<dbReference type="PANTHER" id="PTHR11060:SF0">
    <property type="entry name" value="PROTEIN MEMO1"/>
    <property type="match status" value="1"/>
</dbReference>
<comment type="similarity">
    <text evidence="1 2">Belongs to the MEMO1 family.</text>
</comment>
<gene>
    <name evidence="3" type="ORF">Ga0123462_0375</name>
</gene>
<evidence type="ECO:0000313" key="4">
    <source>
        <dbReference type="Proteomes" id="UP000231637"/>
    </source>
</evidence>
<dbReference type="PANTHER" id="PTHR11060">
    <property type="entry name" value="PROTEIN MEMO1"/>
    <property type="match status" value="1"/>
</dbReference>
<dbReference type="RefSeq" id="WP_198507363.1">
    <property type="nucleotide sequence ID" value="NZ_CP018800.1"/>
</dbReference>
<dbReference type="Gene3D" id="3.40.830.10">
    <property type="entry name" value="LigB-like"/>
    <property type="match status" value="1"/>
</dbReference>
<organism evidence="3 4">
    <name type="scientific">Mariprofundus ferrinatatus</name>
    <dbReference type="NCBI Taxonomy" id="1921087"/>
    <lineage>
        <taxon>Bacteria</taxon>
        <taxon>Pseudomonadati</taxon>
        <taxon>Pseudomonadota</taxon>
        <taxon>Candidatius Mariprofundia</taxon>
        <taxon>Mariprofundales</taxon>
        <taxon>Mariprofundaceae</taxon>
        <taxon>Mariprofundus</taxon>
    </lineage>
</organism>
<dbReference type="NCBIfam" id="TIGR04336">
    <property type="entry name" value="AmmeMemoSam_B"/>
    <property type="match status" value="1"/>
</dbReference>
<dbReference type="AlphaFoldDB" id="A0A2K8L1P8"/>
<dbReference type="HAMAP" id="MF_00055">
    <property type="entry name" value="MEMO1"/>
    <property type="match status" value="1"/>
</dbReference>
<evidence type="ECO:0000256" key="1">
    <source>
        <dbReference type="ARBA" id="ARBA00006315"/>
    </source>
</evidence>
<dbReference type="Pfam" id="PF01875">
    <property type="entry name" value="Memo"/>
    <property type="match status" value="1"/>
</dbReference>
<reference evidence="3 4" key="1">
    <citation type="submission" date="2016-12" db="EMBL/GenBank/DDBJ databases">
        <title>Isolation and genomic insights into novel planktonic Zetaproteobacteria from stratified waters of the Chesapeake Bay.</title>
        <authorList>
            <person name="McAllister S.M."/>
            <person name="Kato S."/>
            <person name="Chan C.S."/>
            <person name="Chiu B.K."/>
            <person name="Field E.K."/>
        </authorList>
    </citation>
    <scope>NUCLEOTIDE SEQUENCE [LARGE SCALE GENOMIC DNA]</scope>
    <source>
        <strain evidence="3 4">CP-8</strain>
    </source>
</reference>
<dbReference type="EMBL" id="CP018800">
    <property type="protein sequence ID" value="ATX81250.1"/>
    <property type="molecule type" value="Genomic_DNA"/>
</dbReference>
<proteinExistence type="inferred from homology"/>
<name>A0A2K8L1P8_9PROT</name>
<evidence type="ECO:0000313" key="3">
    <source>
        <dbReference type="EMBL" id="ATX81250.1"/>
    </source>
</evidence>
<accession>A0A2K8L1P8</accession>
<dbReference type="CDD" id="cd07361">
    <property type="entry name" value="MEMO_like"/>
    <property type="match status" value="1"/>
</dbReference>
<dbReference type="KEGG" id="mfn:Ga0123462_0375"/>
<evidence type="ECO:0000256" key="2">
    <source>
        <dbReference type="HAMAP-Rule" id="MF_00055"/>
    </source>
</evidence>